<evidence type="ECO:0000256" key="4">
    <source>
        <dbReference type="ARBA" id="ARBA00023136"/>
    </source>
</evidence>
<dbReference type="InterPro" id="IPR036249">
    <property type="entry name" value="Thioredoxin-like_sf"/>
</dbReference>
<evidence type="ECO:0000259" key="8">
    <source>
        <dbReference type="PROSITE" id="PS51352"/>
    </source>
</evidence>
<reference evidence="9" key="1">
    <citation type="submission" date="2021-10" db="EMBL/GenBank/DDBJ databases">
        <title>De novo Genome Assembly of Clathrus columnatus (Basidiomycota, Fungi) Using Illumina and Nanopore Sequence Data.</title>
        <authorList>
            <person name="Ogiso-Tanaka E."/>
            <person name="Itagaki H."/>
            <person name="Hosoya T."/>
            <person name="Hosaka K."/>
        </authorList>
    </citation>
    <scope>NUCLEOTIDE SEQUENCE</scope>
    <source>
        <strain evidence="9">MO-923</strain>
    </source>
</reference>
<dbReference type="PRINTS" id="PR00421">
    <property type="entry name" value="THIOREDOXIN"/>
</dbReference>
<keyword evidence="3 6" id="KW-1133">Transmembrane helix</keyword>
<dbReference type="SUPFAM" id="SSF52833">
    <property type="entry name" value="Thioredoxin-like"/>
    <property type="match status" value="2"/>
</dbReference>
<feature type="domain" description="Thioredoxin" evidence="8">
    <location>
        <begin position="1"/>
        <end position="132"/>
    </location>
</feature>
<comment type="subcellular location">
    <subcellularLocation>
        <location evidence="1">Endoplasmic reticulum membrane</location>
        <topology evidence="1">Single-pass membrane protein</topology>
    </subcellularLocation>
</comment>
<dbReference type="InterPro" id="IPR013766">
    <property type="entry name" value="Thioredoxin_domain"/>
</dbReference>
<dbReference type="PROSITE" id="PS00194">
    <property type="entry name" value="THIOREDOXIN_1"/>
    <property type="match status" value="1"/>
</dbReference>
<comment type="function">
    <text evidence="5">Probable disulfide isomerase, which participates in the folding of proteins containing disulfide bonds. May act as a dithiol oxidase. Acts as a regulator of endoplasmic reticulum-mitochondria contact sites via its ability to regulate redox signals.</text>
</comment>
<accession>A0AAV5A2G5</accession>
<evidence type="ECO:0000256" key="3">
    <source>
        <dbReference type="ARBA" id="ARBA00022989"/>
    </source>
</evidence>
<dbReference type="GO" id="GO:0005789">
    <property type="term" value="C:endoplasmic reticulum membrane"/>
    <property type="evidence" value="ECO:0007669"/>
    <property type="project" value="UniProtKB-SubCell"/>
</dbReference>
<dbReference type="PANTHER" id="PTHR46426:SF1">
    <property type="entry name" value="PROTEIN DISULFIDE-ISOMERASE TMX3"/>
    <property type="match status" value="1"/>
</dbReference>
<dbReference type="PANTHER" id="PTHR46426">
    <property type="entry name" value="PROTEIN DISULFIDE-ISOMERASE TMX3"/>
    <property type="match status" value="1"/>
</dbReference>
<dbReference type="InterPro" id="IPR052250">
    <property type="entry name" value="PDI_TMX3"/>
</dbReference>
<evidence type="ECO:0000256" key="6">
    <source>
        <dbReference type="SAM" id="Phobius"/>
    </source>
</evidence>
<feature type="chain" id="PRO_5043865040" description="Thioredoxin domain-containing protein" evidence="7">
    <location>
        <begin position="23"/>
        <end position="564"/>
    </location>
</feature>
<comment type="caution">
    <text evidence="9">The sequence shown here is derived from an EMBL/GenBank/DDBJ whole genome shotgun (WGS) entry which is preliminary data.</text>
</comment>
<keyword evidence="2 6" id="KW-0812">Transmembrane</keyword>
<dbReference type="Pfam" id="PF00085">
    <property type="entry name" value="Thioredoxin"/>
    <property type="match status" value="2"/>
</dbReference>
<keyword evidence="10" id="KW-1185">Reference proteome</keyword>
<feature type="domain" description="Thioredoxin" evidence="8">
    <location>
        <begin position="134"/>
        <end position="253"/>
    </location>
</feature>
<evidence type="ECO:0000256" key="1">
    <source>
        <dbReference type="ARBA" id="ARBA00004389"/>
    </source>
</evidence>
<dbReference type="AlphaFoldDB" id="A0AAV5A2G5"/>
<dbReference type="Gene3D" id="3.40.30.10">
    <property type="entry name" value="Glutaredoxin"/>
    <property type="match status" value="3"/>
</dbReference>
<evidence type="ECO:0000256" key="7">
    <source>
        <dbReference type="SAM" id="SignalP"/>
    </source>
</evidence>
<name>A0AAV5A2G5_9AGAM</name>
<organism evidence="9 10">
    <name type="scientific">Clathrus columnatus</name>
    <dbReference type="NCBI Taxonomy" id="1419009"/>
    <lineage>
        <taxon>Eukaryota</taxon>
        <taxon>Fungi</taxon>
        <taxon>Dikarya</taxon>
        <taxon>Basidiomycota</taxon>
        <taxon>Agaricomycotina</taxon>
        <taxon>Agaricomycetes</taxon>
        <taxon>Phallomycetidae</taxon>
        <taxon>Phallales</taxon>
        <taxon>Clathraceae</taxon>
        <taxon>Clathrus</taxon>
    </lineage>
</organism>
<proteinExistence type="predicted"/>
<dbReference type="InterPro" id="IPR017937">
    <property type="entry name" value="Thioredoxin_CS"/>
</dbReference>
<dbReference type="EMBL" id="BPWL01000002">
    <property type="protein sequence ID" value="GJJ07807.1"/>
    <property type="molecule type" value="Genomic_DNA"/>
</dbReference>
<evidence type="ECO:0000256" key="2">
    <source>
        <dbReference type="ARBA" id="ARBA00022692"/>
    </source>
</evidence>
<sequence length="564" mass="62836">MFLSPLIVFSLIFTGTSLPVESAVVEHELTSATFSDSINDGVWFIEFFSPKCHHCRAFAPTWERLVAYTNTQQNPGISLAKVNCLAQGDLCKEQNIAGYPSLLIYEDGLKTREFTEEREYERLTMFINAHAKTPPPPPPAAPRYSPNPGGDVLSLDFKSFYSAINDGPIFVKFFAPWCGHCKKLAPIWNQFALEMKGRVTVAEVNCDEQKALCKMQGIKGYPTIFFYQHGRTTEFSGGRKLEALKSFADAALAPPLSSVSHLEFEEAVKKQPVVYAVVHDKLSDSIRDLVEEASQPLLGTPPIFSVQTSLDLLSSLGLPSSQPLPVLVCLKDHTTQSFSNIVLSSASTLNEVSNWLIRHSLPSSVELDADNFAKIMGSTSSSPKREPRLAVIAALHPQDVESIHKLQQIAKIWLQKHRTLDGQVVFTWMDRQKWDSWLKSTYGIKASSSPAVVLADHSQLVYYDDSPNGVSINLTYESISATIEAVHNGSLKAKHSENVIERFVRYLNNKARDLGTAVSEHPFRTVFFIGLIIVGIFYVIKRLVDNDFKRYGPTHHNDKGARSD</sequence>
<evidence type="ECO:0000313" key="10">
    <source>
        <dbReference type="Proteomes" id="UP001050691"/>
    </source>
</evidence>
<keyword evidence="4 6" id="KW-0472">Membrane</keyword>
<gene>
    <name evidence="9" type="ORF">Clacol_002012</name>
</gene>
<feature type="transmembrane region" description="Helical" evidence="6">
    <location>
        <begin position="522"/>
        <end position="540"/>
    </location>
</feature>
<feature type="signal peptide" evidence="7">
    <location>
        <begin position="1"/>
        <end position="22"/>
    </location>
</feature>
<keyword evidence="7" id="KW-0732">Signal</keyword>
<evidence type="ECO:0000313" key="9">
    <source>
        <dbReference type="EMBL" id="GJJ07807.1"/>
    </source>
</evidence>
<dbReference type="PROSITE" id="PS51352">
    <property type="entry name" value="THIOREDOXIN_2"/>
    <property type="match status" value="2"/>
</dbReference>
<evidence type="ECO:0000256" key="5">
    <source>
        <dbReference type="ARBA" id="ARBA00045246"/>
    </source>
</evidence>
<protein>
    <recommendedName>
        <fullName evidence="8">Thioredoxin domain-containing protein</fullName>
    </recommendedName>
</protein>
<dbReference type="Proteomes" id="UP001050691">
    <property type="component" value="Unassembled WGS sequence"/>
</dbReference>
<dbReference type="CDD" id="cd02961">
    <property type="entry name" value="PDI_a_family"/>
    <property type="match status" value="2"/>
</dbReference>